<dbReference type="Pfam" id="PF00990">
    <property type="entry name" value="GGDEF"/>
    <property type="match status" value="1"/>
</dbReference>
<dbReference type="PROSITE" id="PS50887">
    <property type="entry name" value="GGDEF"/>
    <property type="match status" value="1"/>
</dbReference>
<dbReference type="Proteomes" id="UP000531216">
    <property type="component" value="Unassembled WGS sequence"/>
</dbReference>
<feature type="transmembrane region" description="Helical" evidence="1">
    <location>
        <begin position="12"/>
        <end position="35"/>
    </location>
</feature>
<keyword evidence="1" id="KW-1133">Transmembrane helix</keyword>
<dbReference type="PANTHER" id="PTHR44757:SF2">
    <property type="entry name" value="BIOFILM ARCHITECTURE MAINTENANCE PROTEIN MBAA"/>
    <property type="match status" value="1"/>
</dbReference>
<dbReference type="SMART" id="SM00267">
    <property type="entry name" value="GGDEF"/>
    <property type="match status" value="1"/>
</dbReference>
<dbReference type="Gene3D" id="3.20.20.450">
    <property type="entry name" value="EAL domain"/>
    <property type="match status" value="1"/>
</dbReference>
<dbReference type="InterPro" id="IPR052155">
    <property type="entry name" value="Biofilm_reg_signaling"/>
</dbReference>
<name>A0A7W6BSA0_9HYPH</name>
<dbReference type="CDD" id="cd01948">
    <property type="entry name" value="EAL"/>
    <property type="match status" value="1"/>
</dbReference>
<dbReference type="AlphaFoldDB" id="A0A7W6BSA0"/>
<accession>A0A7W6BSA0</accession>
<dbReference type="InterPro" id="IPR000160">
    <property type="entry name" value="GGDEF_dom"/>
</dbReference>
<dbReference type="NCBIfam" id="TIGR00254">
    <property type="entry name" value="GGDEF"/>
    <property type="match status" value="1"/>
</dbReference>
<dbReference type="InterPro" id="IPR029787">
    <property type="entry name" value="Nucleotide_cyclase"/>
</dbReference>
<dbReference type="Gene3D" id="3.30.70.270">
    <property type="match status" value="1"/>
</dbReference>
<dbReference type="InterPro" id="IPR035919">
    <property type="entry name" value="EAL_sf"/>
</dbReference>
<dbReference type="RefSeq" id="WP_175526916.1">
    <property type="nucleotide sequence ID" value="NZ_FOOA01000021.1"/>
</dbReference>
<keyword evidence="1" id="KW-0812">Transmembrane</keyword>
<evidence type="ECO:0000313" key="4">
    <source>
        <dbReference type="EMBL" id="MBB3937116.1"/>
    </source>
</evidence>
<comment type="caution">
    <text evidence="4">The sequence shown here is derived from an EMBL/GenBank/DDBJ whole genome shotgun (WGS) entry which is preliminary data.</text>
</comment>
<dbReference type="SUPFAM" id="SSF55073">
    <property type="entry name" value="Nucleotide cyclase"/>
    <property type="match status" value="1"/>
</dbReference>
<dbReference type="CDD" id="cd01949">
    <property type="entry name" value="GGDEF"/>
    <property type="match status" value="1"/>
</dbReference>
<dbReference type="SUPFAM" id="SSF141868">
    <property type="entry name" value="EAL domain-like"/>
    <property type="match status" value="1"/>
</dbReference>
<dbReference type="Pfam" id="PF05228">
    <property type="entry name" value="CHASE4"/>
    <property type="match status" value="1"/>
</dbReference>
<dbReference type="PROSITE" id="PS50883">
    <property type="entry name" value="EAL"/>
    <property type="match status" value="1"/>
</dbReference>
<keyword evidence="1" id="KW-0472">Membrane</keyword>
<sequence>MALPQSHARSTAIAIRILIFALGVALVGLTAWLGWSANHNEVEAERRRIDNALDQTIAGVLDQQRSVAWWDDAVRKVAMDYDAEFTASNFGLFLTETYQQDEVYIVDGMNRPVYTHRRDASETEAPSPAEVSSRLARLKPVLDGVRRGERSFSSRRPDLFLDRQAAYQKLGGVRTTANWFSAVMMIDDQPSIVTAITIGPNVDMSLVMDRPYLLVSIVRITPEVLEQVGRSLLISDLRLTPEIGEGPLTASEPFVTDEGHTAGYLTWKTAAPGQPILSVILPLAAILSIIGGVMAGRMLTRIEVATDALAVREEKARHDARHDDLSSLPNRSAFHDEAGHRVEDALASSGRLRIGYIDIDRFKDINDTLGHHKGDILIREFGARLRRTLPQDIFLARIGGDEFAMVESGHAVERNDIGALIAEALATPLQVEDLAVTITSSVGMASLPQHGTTLDDLTRHADIALYEAKRQGRNRAVTFDGSMAKDLSERHRIETSLREAIRTESLELYYQPLVDARTGRIEEAEALLRWHHPELGTVPPSVFVPIAEEGGLMPELGDFVLRRAVRQARDWPDLSIAINLSPLQFRHRNLTDTLLTLTDADGVDPRRIILEVTESLLLNVNTQTADTLKRLRRAGFRIALDDFGTGYSSLRYLLDLSFDLIKIDRSFVSGTSQQMAAHTIVAAIVEMGHALGSRIVAEGVETEEERRTMAALGCDLLQGYLFAKPLPAPGLAGFVASFNADVQRRLDDGPEAARVV</sequence>
<dbReference type="PANTHER" id="PTHR44757">
    <property type="entry name" value="DIGUANYLATE CYCLASE DGCP"/>
    <property type="match status" value="1"/>
</dbReference>
<feature type="domain" description="EAL" evidence="2">
    <location>
        <begin position="490"/>
        <end position="739"/>
    </location>
</feature>
<evidence type="ECO:0000313" key="5">
    <source>
        <dbReference type="Proteomes" id="UP000531216"/>
    </source>
</evidence>
<reference evidence="4 5" key="1">
    <citation type="submission" date="2020-08" db="EMBL/GenBank/DDBJ databases">
        <title>Genomic Encyclopedia of Type Strains, Phase IV (KMG-IV): sequencing the most valuable type-strain genomes for metagenomic binning, comparative biology and taxonomic classification.</title>
        <authorList>
            <person name="Goeker M."/>
        </authorList>
    </citation>
    <scope>NUCLEOTIDE SEQUENCE [LARGE SCALE GENOMIC DNA]</scope>
    <source>
        <strain evidence="4 5">DSM 25024</strain>
    </source>
</reference>
<dbReference type="InterPro" id="IPR043128">
    <property type="entry name" value="Rev_trsase/Diguanyl_cyclase"/>
</dbReference>
<evidence type="ECO:0000259" key="3">
    <source>
        <dbReference type="PROSITE" id="PS50887"/>
    </source>
</evidence>
<keyword evidence="5" id="KW-1185">Reference proteome</keyword>
<dbReference type="InterPro" id="IPR007892">
    <property type="entry name" value="CHASE4"/>
</dbReference>
<protein>
    <submittedName>
        <fullName evidence="4">Diguanylate cyclase (GGDEF)-like protein</fullName>
    </submittedName>
</protein>
<gene>
    <name evidence="4" type="ORF">GGR05_003281</name>
</gene>
<feature type="domain" description="GGDEF" evidence="3">
    <location>
        <begin position="350"/>
        <end position="481"/>
    </location>
</feature>
<dbReference type="EMBL" id="JACIDO010000007">
    <property type="protein sequence ID" value="MBB3937116.1"/>
    <property type="molecule type" value="Genomic_DNA"/>
</dbReference>
<proteinExistence type="predicted"/>
<evidence type="ECO:0000256" key="1">
    <source>
        <dbReference type="SAM" id="Phobius"/>
    </source>
</evidence>
<dbReference type="SMART" id="SM00052">
    <property type="entry name" value="EAL"/>
    <property type="match status" value="1"/>
</dbReference>
<organism evidence="4 5">
    <name type="scientific">Aureimonas phyllosphaerae</name>
    <dbReference type="NCBI Taxonomy" id="1166078"/>
    <lineage>
        <taxon>Bacteria</taxon>
        <taxon>Pseudomonadati</taxon>
        <taxon>Pseudomonadota</taxon>
        <taxon>Alphaproteobacteria</taxon>
        <taxon>Hyphomicrobiales</taxon>
        <taxon>Aurantimonadaceae</taxon>
        <taxon>Aureimonas</taxon>
    </lineage>
</organism>
<dbReference type="Pfam" id="PF00563">
    <property type="entry name" value="EAL"/>
    <property type="match status" value="1"/>
</dbReference>
<dbReference type="InterPro" id="IPR001633">
    <property type="entry name" value="EAL_dom"/>
</dbReference>
<evidence type="ECO:0000259" key="2">
    <source>
        <dbReference type="PROSITE" id="PS50883"/>
    </source>
</evidence>